<feature type="region of interest" description="Disordered" evidence="1">
    <location>
        <begin position="35"/>
        <end position="83"/>
    </location>
</feature>
<evidence type="ECO:0000256" key="1">
    <source>
        <dbReference type="SAM" id="MobiDB-lite"/>
    </source>
</evidence>
<organism evidence="2 3">
    <name type="scientific">Kitasatospora acidiphila</name>
    <dbReference type="NCBI Taxonomy" id="2567942"/>
    <lineage>
        <taxon>Bacteria</taxon>
        <taxon>Bacillati</taxon>
        <taxon>Actinomycetota</taxon>
        <taxon>Actinomycetes</taxon>
        <taxon>Kitasatosporales</taxon>
        <taxon>Streptomycetaceae</taxon>
        <taxon>Kitasatospora</taxon>
    </lineage>
</organism>
<name>A0A540W563_9ACTN</name>
<evidence type="ECO:0000313" key="3">
    <source>
        <dbReference type="Proteomes" id="UP000319103"/>
    </source>
</evidence>
<accession>A0A540W563</accession>
<keyword evidence="3" id="KW-1185">Reference proteome</keyword>
<gene>
    <name evidence="2" type="ORF">E6W39_20485</name>
</gene>
<protein>
    <submittedName>
        <fullName evidence="2">Uncharacterized protein</fullName>
    </submittedName>
</protein>
<dbReference type="Proteomes" id="UP000319103">
    <property type="component" value="Unassembled WGS sequence"/>
</dbReference>
<dbReference type="EMBL" id="VIGB01000003">
    <property type="protein sequence ID" value="TQF04171.1"/>
    <property type="molecule type" value="Genomic_DNA"/>
</dbReference>
<feature type="compositionally biased region" description="Pro residues" evidence="1">
    <location>
        <begin position="40"/>
        <end position="73"/>
    </location>
</feature>
<reference evidence="2 3" key="1">
    <citation type="submission" date="2019-06" db="EMBL/GenBank/DDBJ databases">
        <title>Description of Kitasatospora acidophila sp. nov. isolated from pine grove soil, and reclassification of Streptomyces novaecaesareae to Kitasatospora novaeceasareae comb. nov.</title>
        <authorList>
            <person name="Kim M.J."/>
        </authorList>
    </citation>
    <scope>NUCLEOTIDE SEQUENCE [LARGE SCALE GENOMIC DNA]</scope>
    <source>
        <strain evidence="2 3">MMS16-CNU292</strain>
    </source>
</reference>
<evidence type="ECO:0000313" key="2">
    <source>
        <dbReference type="EMBL" id="TQF04171.1"/>
    </source>
</evidence>
<dbReference type="AlphaFoldDB" id="A0A540W563"/>
<sequence length="83" mass="8843">MCDAPAHYRRRVAHCGGTAGSRYREGEDPVSLLRRRHPPFFAPPPALPPPALPPPKPPPPKPPPLPPKPPGAAAPPSVSWLAE</sequence>
<comment type="caution">
    <text evidence="2">The sequence shown here is derived from an EMBL/GenBank/DDBJ whole genome shotgun (WGS) entry which is preliminary data.</text>
</comment>
<proteinExistence type="predicted"/>